<dbReference type="KEGG" id="bfo:118418037"/>
<dbReference type="AlphaFoldDB" id="A0A9J7LCZ0"/>
<evidence type="ECO:0000313" key="1">
    <source>
        <dbReference type="Proteomes" id="UP000001554"/>
    </source>
</evidence>
<reference evidence="2 3" key="2">
    <citation type="submission" date="2025-04" db="UniProtKB">
        <authorList>
            <consortium name="RefSeq"/>
        </authorList>
    </citation>
    <scope>IDENTIFICATION</scope>
    <source>
        <strain evidence="2 3">S238N-H82</strain>
        <tissue evidence="2 3">Testes</tissue>
    </source>
</reference>
<accession>A0A9J7LCZ0</accession>
<dbReference type="GeneID" id="118418037"/>
<gene>
    <name evidence="2 3" type="primary">LOC118418037</name>
</gene>
<sequence>MPNVTLDEDSCTLSYAAGLEDGWYAIALVLEDFSPDPACSSGCGPYTGIPLQFLALVESTSTPCNQRPMIVGDEPRDQSCVGVPTGDTYTAVIQAQAEGAGVTIADILTTSPLGMTKSSLAVDPNYEQRASVTVTWTPTAQQAGQHIFCFRAADTNNIESTQRCLTILAGGKNLNFNRRW</sequence>
<protein>
    <submittedName>
        <fullName evidence="2 3">Uncharacterized protein LOC118418037</fullName>
    </submittedName>
</protein>
<keyword evidence="1" id="KW-1185">Reference proteome</keyword>
<reference evidence="1" key="1">
    <citation type="journal article" date="2020" name="Nat. Ecol. Evol.">
        <title>Deeply conserved synteny resolves early events in vertebrate evolution.</title>
        <authorList>
            <person name="Simakov O."/>
            <person name="Marletaz F."/>
            <person name="Yue J.X."/>
            <person name="O'Connell B."/>
            <person name="Jenkins J."/>
            <person name="Brandt A."/>
            <person name="Calef R."/>
            <person name="Tung C.H."/>
            <person name="Huang T.K."/>
            <person name="Schmutz J."/>
            <person name="Satoh N."/>
            <person name="Yu J.K."/>
            <person name="Putnam N.H."/>
            <person name="Green R.E."/>
            <person name="Rokhsar D.S."/>
        </authorList>
    </citation>
    <scope>NUCLEOTIDE SEQUENCE [LARGE SCALE GENOMIC DNA]</scope>
    <source>
        <strain evidence="1">S238N-H82</strain>
    </source>
</reference>
<dbReference type="RefSeq" id="XP_035679724.1">
    <property type="nucleotide sequence ID" value="XM_035823831.1"/>
</dbReference>
<dbReference type="OMA" id="QETCTIY"/>
<dbReference type="OrthoDB" id="10063988at2759"/>
<name>A0A9J7LCZ0_BRAFL</name>
<organism evidence="1 2">
    <name type="scientific">Branchiostoma floridae</name>
    <name type="common">Florida lancelet</name>
    <name type="synonym">Amphioxus</name>
    <dbReference type="NCBI Taxonomy" id="7739"/>
    <lineage>
        <taxon>Eukaryota</taxon>
        <taxon>Metazoa</taxon>
        <taxon>Chordata</taxon>
        <taxon>Cephalochordata</taxon>
        <taxon>Leptocardii</taxon>
        <taxon>Amphioxiformes</taxon>
        <taxon>Branchiostomatidae</taxon>
        <taxon>Branchiostoma</taxon>
    </lineage>
</organism>
<proteinExistence type="predicted"/>
<evidence type="ECO:0000313" key="3">
    <source>
        <dbReference type="RefSeq" id="XP_035679725.1"/>
    </source>
</evidence>
<dbReference type="RefSeq" id="XP_035679725.1">
    <property type="nucleotide sequence ID" value="XM_035823832.1"/>
</dbReference>
<evidence type="ECO:0000313" key="2">
    <source>
        <dbReference type="RefSeq" id="XP_035679724.1"/>
    </source>
</evidence>
<dbReference type="Proteomes" id="UP000001554">
    <property type="component" value="Chromosome 6"/>
</dbReference>